<dbReference type="Pfam" id="PF00501">
    <property type="entry name" value="AMP-binding"/>
    <property type="match status" value="1"/>
</dbReference>
<dbReference type="GO" id="GO:0006631">
    <property type="term" value="P:fatty acid metabolic process"/>
    <property type="evidence" value="ECO:0007669"/>
    <property type="project" value="TreeGrafter"/>
</dbReference>
<dbReference type="Pfam" id="PF13193">
    <property type="entry name" value="AMP-binding_C"/>
    <property type="match status" value="1"/>
</dbReference>
<proteinExistence type="predicted"/>
<feature type="domain" description="AMP-binding enzyme C-terminal" evidence="2">
    <location>
        <begin position="223"/>
        <end position="316"/>
    </location>
</feature>
<dbReference type="PANTHER" id="PTHR43201">
    <property type="entry name" value="ACYL-COA SYNTHETASE"/>
    <property type="match status" value="1"/>
</dbReference>
<evidence type="ECO:0000259" key="1">
    <source>
        <dbReference type="Pfam" id="PF00501"/>
    </source>
</evidence>
<comment type="caution">
    <text evidence="3">The sequence shown here is derived from an EMBL/GenBank/DDBJ whole genome shotgun (WGS) entry which is preliminary data.</text>
</comment>
<gene>
    <name evidence="3" type="ORF">I3842_09G141400</name>
</gene>
<evidence type="ECO:0000313" key="3">
    <source>
        <dbReference type="EMBL" id="KAG6696304.1"/>
    </source>
</evidence>
<sequence>MAMLMAGGCHVIIPKFEPKSALVAIEQYRVTALITVPAIMADLISLIRRKETWKGKETVNKILNGGGGLSVGLLKDAILFFPRAKLLTAYGMTETCSSMTFMTLHDPRMETSSQNLNTISDKKHTTAHQTLGVCVGKAAPHVELKISTDGSSQVGSILTRGPHVMLRYWGTQTPTKAISHDSGDENWLDTGDVGSIDENGNLWLVGRLNGKIKSGGENIYPEEVEAILLQHPGIMSIAIVGIPDARLTEMAIACIQLRKNWVWSNASSKHSAKNEELVLSSEILRQYCREKNITGFKIPKAFIVWEKSFPVTTSGKIKRDQVRREVISYLQPLQSSL</sequence>
<dbReference type="InterPro" id="IPR025110">
    <property type="entry name" value="AMP-bd_C"/>
</dbReference>
<reference evidence="3" key="1">
    <citation type="submission" date="2021-01" db="EMBL/GenBank/DDBJ databases">
        <authorList>
            <person name="Lovell J.T."/>
            <person name="Bentley N."/>
            <person name="Bhattarai G."/>
            <person name="Jenkins J.W."/>
            <person name="Sreedasyam A."/>
            <person name="Alarcon Y."/>
            <person name="Bock C."/>
            <person name="Boston L."/>
            <person name="Carlson J."/>
            <person name="Cervantes K."/>
            <person name="Clermont K."/>
            <person name="Krom N."/>
            <person name="Kubenka K."/>
            <person name="Mamidi S."/>
            <person name="Mattison C."/>
            <person name="Monteros M."/>
            <person name="Pisani C."/>
            <person name="Plott C."/>
            <person name="Rajasekar S."/>
            <person name="Rhein H.S."/>
            <person name="Rohla C."/>
            <person name="Song M."/>
            <person name="Hilaire R.S."/>
            <person name="Shu S."/>
            <person name="Wells L."/>
            <person name="Wang X."/>
            <person name="Webber J."/>
            <person name="Heerema R.J."/>
            <person name="Klein P."/>
            <person name="Conner P."/>
            <person name="Grauke L."/>
            <person name="Grimwood J."/>
            <person name="Schmutz J."/>
            <person name="Randall J.J."/>
        </authorList>
    </citation>
    <scope>NUCLEOTIDE SEQUENCE</scope>
    <source>
        <tissue evidence="3">Leaf</tissue>
    </source>
</reference>
<dbReference type="PANTHER" id="PTHR43201:SF32">
    <property type="entry name" value="2-SUCCINYLBENZOATE--COA LIGASE, CHLOROPLASTIC_PEROXISOMAL"/>
    <property type="match status" value="1"/>
</dbReference>
<dbReference type="GO" id="GO:0031956">
    <property type="term" value="F:medium-chain fatty acid-CoA ligase activity"/>
    <property type="evidence" value="ECO:0007669"/>
    <property type="project" value="TreeGrafter"/>
</dbReference>
<accession>A0A922E400</accession>
<protein>
    <submittedName>
        <fullName evidence="3">Uncharacterized protein</fullName>
    </submittedName>
</protein>
<dbReference type="InterPro" id="IPR000873">
    <property type="entry name" value="AMP-dep_synth/lig_dom"/>
</dbReference>
<dbReference type="AlphaFoldDB" id="A0A922E400"/>
<evidence type="ECO:0000259" key="2">
    <source>
        <dbReference type="Pfam" id="PF13193"/>
    </source>
</evidence>
<name>A0A922E400_CARIL</name>
<feature type="domain" description="AMP-dependent synthetase/ligase" evidence="1">
    <location>
        <begin position="1"/>
        <end position="169"/>
    </location>
</feature>
<dbReference type="EMBL" id="CM031833">
    <property type="protein sequence ID" value="KAG6696304.1"/>
    <property type="molecule type" value="Genomic_DNA"/>
</dbReference>
<dbReference type="Proteomes" id="UP000811246">
    <property type="component" value="Chromosome 9"/>
</dbReference>
<organism evidence="3 4">
    <name type="scientific">Carya illinoinensis</name>
    <name type="common">Pecan</name>
    <dbReference type="NCBI Taxonomy" id="32201"/>
    <lineage>
        <taxon>Eukaryota</taxon>
        <taxon>Viridiplantae</taxon>
        <taxon>Streptophyta</taxon>
        <taxon>Embryophyta</taxon>
        <taxon>Tracheophyta</taxon>
        <taxon>Spermatophyta</taxon>
        <taxon>Magnoliopsida</taxon>
        <taxon>eudicotyledons</taxon>
        <taxon>Gunneridae</taxon>
        <taxon>Pentapetalae</taxon>
        <taxon>rosids</taxon>
        <taxon>fabids</taxon>
        <taxon>Fagales</taxon>
        <taxon>Juglandaceae</taxon>
        <taxon>Carya</taxon>
    </lineage>
</organism>
<dbReference type="CDD" id="cd04433">
    <property type="entry name" value="AFD_class_I"/>
    <property type="match status" value="1"/>
</dbReference>
<evidence type="ECO:0000313" key="4">
    <source>
        <dbReference type="Proteomes" id="UP000811246"/>
    </source>
</evidence>